<dbReference type="PANTHER" id="PTHR47165">
    <property type="entry name" value="OS03G0429900 PROTEIN"/>
    <property type="match status" value="1"/>
</dbReference>
<dbReference type="Pfam" id="PF02721">
    <property type="entry name" value="DUF223"/>
    <property type="match status" value="1"/>
</dbReference>
<dbReference type="HOGENOM" id="CLU_604656_0_0_1"/>
<protein>
    <submittedName>
        <fullName evidence="3">DUF223 domain protein</fullName>
    </submittedName>
</protein>
<reference evidence="3 5" key="2">
    <citation type="journal article" date="2014" name="BMC Genomics">
        <title>An improved genome release (version Mt4.0) for the model legume Medicago truncatula.</title>
        <authorList>
            <person name="Tang H."/>
            <person name="Krishnakumar V."/>
            <person name="Bidwell S."/>
            <person name="Rosen B."/>
            <person name="Chan A."/>
            <person name="Zhou S."/>
            <person name="Gentzbittel L."/>
            <person name="Childs K.L."/>
            <person name="Yandell M."/>
            <person name="Gundlach H."/>
            <person name="Mayer K.F."/>
            <person name="Schwartz D.C."/>
            <person name="Town C.D."/>
        </authorList>
    </citation>
    <scope>GENOME REANNOTATION</scope>
    <source>
        <strain evidence="3">A17</strain>
        <strain evidence="4 5">cv. Jemalong A17</strain>
    </source>
</reference>
<name>A0A072UVW7_MEDTR</name>
<dbReference type="InterPro" id="IPR003871">
    <property type="entry name" value="RFA1B/D_OB_1st"/>
</dbReference>
<feature type="compositionally biased region" description="Basic and acidic residues" evidence="1">
    <location>
        <begin position="395"/>
        <end position="421"/>
    </location>
</feature>
<feature type="domain" description="Replication protein A 70 kDa DNA-binding subunit B/D first OB fold" evidence="2">
    <location>
        <begin position="8"/>
        <end position="109"/>
    </location>
</feature>
<evidence type="ECO:0000313" key="4">
    <source>
        <dbReference type="EnsemblPlants" id="KEH33752"/>
    </source>
</evidence>
<dbReference type="GO" id="GO:0003684">
    <property type="term" value="F:damaged DNA binding"/>
    <property type="evidence" value="ECO:0000318"/>
    <property type="project" value="GO_Central"/>
</dbReference>
<dbReference type="SUPFAM" id="SSF50249">
    <property type="entry name" value="Nucleic acid-binding proteins"/>
    <property type="match status" value="3"/>
</dbReference>
<dbReference type="GO" id="GO:0007004">
    <property type="term" value="P:telomere maintenance via telomerase"/>
    <property type="evidence" value="ECO:0000318"/>
    <property type="project" value="GO_Central"/>
</dbReference>
<evidence type="ECO:0000256" key="1">
    <source>
        <dbReference type="SAM" id="MobiDB-lite"/>
    </source>
</evidence>
<dbReference type="GO" id="GO:0005662">
    <property type="term" value="C:DNA replication factor A complex"/>
    <property type="evidence" value="ECO:0000318"/>
    <property type="project" value="GO_Central"/>
</dbReference>
<accession>A0A072UVW7</accession>
<dbReference type="GO" id="GO:0006260">
    <property type="term" value="P:DNA replication"/>
    <property type="evidence" value="ECO:0000318"/>
    <property type="project" value="GO_Central"/>
</dbReference>
<dbReference type="PANTHER" id="PTHR47165:SF4">
    <property type="entry name" value="OS03G0429900 PROTEIN"/>
    <property type="match status" value="1"/>
</dbReference>
<dbReference type="EMBL" id="CM001219">
    <property type="protein sequence ID" value="KEH33752.1"/>
    <property type="molecule type" value="Genomic_DNA"/>
</dbReference>
<dbReference type="GO" id="GO:0043047">
    <property type="term" value="F:single-stranded telomeric DNA binding"/>
    <property type="evidence" value="ECO:0000318"/>
    <property type="project" value="GO_Central"/>
</dbReference>
<organism evidence="3 5">
    <name type="scientific">Medicago truncatula</name>
    <name type="common">Barrel medic</name>
    <name type="synonym">Medicago tribuloides</name>
    <dbReference type="NCBI Taxonomy" id="3880"/>
    <lineage>
        <taxon>Eukaryota</taxon>
        <taxon>Viridiplantae</taxon>
        <taxon>Streptophyta</taxon>
        <taxon>Embryophyta</taxon>
        <taxon>Tracheophyta</taxon>
        <taxon>Spermatophyta</taxon>
        <taxon>Magnoliopsida</taxon>
        <taxon>eudicotyledons</taxon>
        <taxon>Gunneridae</taxon>
        <taxon>Pentapetalae</taxon>
        <taxon>rosids</taxon>
        <taxon>fabids</taxon>
        <taxon>Fabales</taxon>
        <taxon>Fabaceae</taxon>
        <taxon>Papilionoideae</taxon>
        <taxon>50 kb inversion clade</taxon>
        <taxon>NPAAA clade</taxon>
        <taxon>Hologalegina</taxon>
        <taxon>IRL clade</taxon>
        <taxon>Trifolieae</taxon>
        <taxon>Medicago</taxon>
    </lineage>
</organism>
<dbReference type="InterPro" id="IPR012340">
    <property type="entry name" value="NA-bd_OB-fold"/>
</dbReference>
<dbReference type="STRING" id="3880.A0A072UVW7"/>
<dbReference type="GO" id="GO:0000724">
    <property type="term" value="P:double-strand break repair via homologous recombination"/>
    <property type="evidence" value="ECO:0000318"/>
    <property type="project" value="GO_Central"/>
</dbReference>
<proteinExistence type="predicted"/>
<sequence length="453" mass="51156">MAPIITPVSSIVAGKINIKLHVRVINLWTVPDFSRPTEDNFIHLLLIDEKLGKIQATAKKTLIPKIRSLVQDGEAYEIQNVLVAHNEIRYRCTGHRWKLNMIDQTKFTKIDCNTIPVYHFEFVPFKEILESTKEDRHVDVIGRVVERDSLKEKEVLGKKSMVLDITLEDSEGNRIHCSLWDTYAIRMDAYLTVHDPNSPVIVVIHLCKLKKYYSTMGISNAFYGTKLILDDDHPVVKEFLSKIDGADVEVTQGVSQITGSMIVPLAEDMLQSRMMTIEDLIESSYQCVVIVLASIIDIEAEYSWYYDACTKCAGRIKIIAGRMFCPRCNQSRNAVPSWRNYGVKRTTDDPDLISQFSKRHNLKITIDDDEDCGEDVALTQAAVLSENVKMIEGGDSNKTELDQKECEKTPCSKSGEKRSADADVSVEVGIDILGERSINKPRKLKSVKIEKAA</sequence>
<dbReference type="AlphaFoldDB" id="A0A072UVW7"/>
<dbReference type="EnsemblPlants" id="KEH33752">
    <property type="protein sequence ID" value="KEH33752"/>
    <property type="gene ID" value="MTR_3g452170"/>
</dbReference>
<dbReference type="Proteomes" id="UP000002051">
    <property type="component" value="Chromosome 3"/>
</dbReference>
<reference evidence="3 5" key="1">
    <citation type="journal article" date="2011" name="Nature">
        <title>The Medicago genome provides insight into the evolution of rhizobial symbioses.</title>
        <authorList>
            <person name="Young N.D."/>
            <person name="Debelle F."/>
            <person name="Oldroyd G.E."/>
            <person name="Geurts R."/>
            <person name="Cannon S.B."/>
            <person name="Udvardi M.K."/>
            <person name="Benedito V.A."/>
            <person name="Mayer K.F."/>
            <person name="Gouzy J."/>
            <person name="Schoof H."/>
            <person name="Van de Peer Y."/>
            <person name="Proost S."/>
            <person name="Cook D.R."/>
            <person name="Meyers B.C."/>
            <person name="Spannagl M."/>
            <person name="Cheung F."/>
            <person name="De Mita S."/>
            <person name="Krishnakumar V."/>
            <person name="Gundlach H."/>
            <person name="Zhou S."/>
            <person name="Mudge J."/>
            <person name="Bharti A.K."/>
            <person name="Murray J.D."/>
            <person name="Naoumkina M.A."/>
            <person name="Rosen B."/>
            <person name="Silverstein K.A."/>
            <person name="Tang H."/>
            <person name="Rombauts S."/>
            <person name="Zhao P.X."/>
            <person name="Zhou P."/>
            <person name="Barbe V."/>
            <person name="Bardou P."/>
            <person name="Bechner M."/>
            <person name="Bellec A."/>
            <person name="Berger A."/>
            <person name="Berges H."/>
            <person name="Bidwell S."/>
            <person name="Bisseling T."/>
            <person name="Choisne N."/>
            <person name="Couloux A."/>
            <person name="Denny R."/>
            <person name="Deshpande S."/>
            <person name="Dai X."/>
            <person name="Doyle J.J."/>
            <person name="Dudez A.M."/>
            <person name="Farmer A.D."/>
            <person name="Fouteau S."/>
            <person name="Franken C."/>
            <person name="Gibelin C."/>
            <person name="Gish J."/>
            <person name="Goldstein S."/>
            <person name="Gonzalez A.J."/>
            <person name="Green P.J."/>
            <person name="Hallab A."/>
            <person name="Hartog M."/>
            <person name="Hua A."/>
            <person name="Humphray S.J."/>
            <person name="Jeong D.H."/>
            <person name="Jing Y."/>
            <person name="Jocker A."/>
            <person name="Kenton S.M."/>
            <person name="Kim D.J."/>
            <person name="Klee K."/>
            <person name="Lai H."/>
            <person name="Lang C."/>
            <person name="Lin S."/>
            <person name="Macmil S.L."/>
            <person name="Magdelenat G."/>
            <person name="Matthews L."/>
            <person name="McCorrison J."/>
            <person name="Monaghan E.L."/>
            <person name="Mun J.H."/>
            <person name="Najar F.Z."/>
            <person name="Nicholson C."/>
            <person name="Noirot C."/>
            <person name="O'Bleness M."/>
            <person name="Paule C.R."/>
            <person name="Poulain J."/>
            <person name="Prion F."/>
            <person name="Qin B."/>
            <person name="Qu C."/>
            <person name="Retzel E.F."/>
            <person name="Riddle C."/>
            <person name="Sallet E."/>
            <person name="Samain S."/>
            <person name="Samson N."/>
            <person name="Sanders I."/>
            <person name="Saurat O."/>
            <person name="Scarpelli C."/>
            <person name="Schiex T."/>
            <person name="Segurens B."/>
            <person name="Severin A.J."/>
            <person name="Sherrier D.J."/>
            <person name="Shi R."/>
            <person name="Sims S."/>
            <person name="Singer S.R."/>
            <person name="Sinharoy S."/>
            <person name="Sterck L."/>
            <person name="Viollet A."/>
            <person name="Wang B.B."/>
            <person name="Wang K."/>
            <person name="Wang M."/>
            <person name="Wang X."/>
            <person name="Warfsmann J."/>
            <person name="Weissenbach J."/>
            <person name="White D.D."/>
            <person name="White J.D."/>
            <person name="Wiley G.B."/>
            <person name="Wincker P."/>
            <person name="Xing Y."/>
            <person name="Yang L."/>
            <person name="Yao Z."/>
            <person name="Ying F."/>
            <person name="Zhai J."/>
            <person name="Zhou L."/>
            <person name="Zuber A."/>
            <person name="Denarie J."/>
            <person name="Dixon R.A."/>
            <person name="May G.D."/>
            <person name="Schwartz D.C."/>
            <person name="Rogers J."/>
            <person name="Quetier F."/>
            <person name="Town C.D."/>
            <person name="Roe B.A."/>
        </authorList>
    </citation>
    <scope>NUCLEOTIDE SEQUENCE [LARGE SCALE GENOMIC DNA]</scope>
    <source>
        <strain evidence="3">A17</strain>
        <strain evidence="4 5">cv. Jemalong A17</strain>
    </source>
</reference>
<keyword evidence="5" id="KW-1185">Reference proteome</keyword>
<reference evidence="4" key="3">
    <citation type="submission" date="2015-04" db="UniProtKB">
        <authorList>
            <consortium name="EnsemblPlants"/>
        </authorList>
    </citation>
    <scope>IDENTIFICATION</scope>
    <source>
        <strain evidence="4">cv. Jemalong A17</strain>
    </source>
</reference>
<dbReference type="Gene3D" id="2.40.50.140">
    <property type="entry name" value="Nucleic acid-binding proteins"/>
    <property type="match status" value="3"/>
</dbReference>
<evidence type="ECO:0000313" key="3">
    <source>
        <dbReference type="EMBL" id="KEH33752.1"/>
    </source>
</evidence>
<dbReference type="CDD" id="cd04480">
    <property type="entry name" value="RPA1_DBD_A_like"/>
    <property type="match status" value="1"/>
</dbReference>
<dbReference type="CDD" id="cd04481">
    <property type="entry name" value="RPA1_DBD_B_like"/>
    <property type="match status" value="1"/>
</dbReference>
<feature type="region of interest" description="Disordered" evidence="1">
    <location>
        <begin position="394"/>
        <end position="422"/>
    </location>
</feature>
<dbReference type="GO" id="GO:0051321">
    <property type="term" value="P:meiotic cell cycle"/>
    <property type="evidence" value="ECO:0000318"/>
    <property type="project" value="GO_Central"/>
</dbReference>
<evidence type="ECO:0000259" key="2">
    <source>
        <dbReference type="Pfam" id="PF02721"/>
    </source>
</evidence>
<evidence type="ECO:0000313" key="5">
    <source>
        <dbReference type="Proteomes" id="UP000002051"/>
    </source>
</evidence>
<dbReference type="GO" id="GO:0006289">
    <property type="term" value="P:nucleotide-excision repair"/>
    <property type="evidence" value="ECO:0000318"/>
    <property type="project" value="GO_Central"/>
</dbReference>
<gene>
    <name evidence="3" type="ordered locus">MTR_3g452170</name>
</gene>